<dbReference type="InterPro" id="IPR012337">
    <property type="entry name" value="RNaseH-like_sf"/>
</dbReference>
<dbReference type="EMBL" id="MN740182">
    <property type="protein sequence ID" value="QHT92194.1"/>
    <property type="molecule type" value="Genomic_DNA"/>
</dbReference>
<dbReference type="GO" id="GO:0003676">
    <property type="term" value="F:nucleic acid binding"/>
    <property type="evidence" value="ECO:0007669"/>
    <property type="project" value="InterPro"/>
</dbReference>
<accession>A0A6C0IGE4</accession>
<reference evidence="1" key="1">
    <citation type="journal article" date="2020" name="Nature">
        <title>Giant virus diversity and host interactions through global metagenomics.</title>
        <authorList>
            <person name="Schulz F."/>
            <person name="Roux S."/>
            <person name="Paez-Espino D."/>
            <person name="Jungbluth S."/>
            <person name="Walsh D.A."/>
            <person name="Denef V.J."/>
            <person name="McMahon K.D."/>
            <person name="Konstantinidis K.T."/>
            <person name="Eloe-Fadrosh E.A."/>
            <person name="Kyrpides N.C."/>
            <person name="Woyke T."/>
        </authorList>
    </citation>
    <scope>NUCLEOTIDE SEQUENCE</scope>
    <source>
        <strain evidence="1">GVMAG-M-3300023184-88</strain>
    </source>
</reference>
<dbReference type="InterPro" id="IPR036397">
    <property type="entry name" value="RNaseH_sf"/>
</dbReference>
<sequence>MSFSQNINKSQHTQVMYKGTYKKVLAFDIGIKNLAFCVLEANTNVIALDNCNLLEPVEVTACHNCKLKASFTVNQQNFCKRHIPKTHTVLKELSTKKLPSNKVLKDLVKTHVSPEMGQKAAHTNAACLEALSKKFAMPFEQAKQANASKVSLEIVHDALRAFVKEKWPVFKGCTHVLLENQPVFKNPHMKSVQVLLFATLREAFLQHGETPEYHFVHAKKKVADAPAGDEGYAERKTKSEERVKALFESNQIVNPVLFKAFQQSKKKSDMADAVCMAVDSFVEKK</sequence>
<dbReference type="Gene3D" id="3.30.420.10">
    <property type="entry name" value="Ribonuclease H-like superfamily/Ribonuclease H"/>
    <property type="match status" value="1"/>
</dbReference>
<name>A0A6C0IGE4_9ZZZZ</name>
<protein>
    <submittedName>
        <fullName evidence="1">Uncharacterized protein</fullName>
    </submittedName>
</protein>
<dbReference type="SUPFAM" id="SSF53098">
    <property type="entry name" value="Ribonuclease H-like"/>
    <property type="match status" value="1"/>
</dbReference>
<proteinExistence type="predicted"/>
<organism evidence="1">
    <name type="scientific">viral metagenome</name>
    <dbReference type="NCBI Taxonomy" id="1070528"/>
    <lineage>
        <taxon>unclassified sequences</taxon>
        <taxon>metagenomes</taxon>
        <taxon>organismal metagenomes</taxon>
    </lineage>
</organism>
<dbReference type="AlphaFoldDB" id="A0A6C0IGE4"/>
<evidence type="ECO:0000313" key="1">
    <source>
        <dbReference type="EMBL" id="QHT92194.1"/>
    </source>
</evidence>